<sequence>MVVGKDGRSFITMHFDRMIGARSWIRSGIKGIRRYTTAAAPPAPPLRGYTQLDRSLVSVAGPEATKFLNGIITNRLTQNDDHDLYGFYAGFLNAKGRVMADSFIYPAHNSTLLEGEIPEKYAGEPAYVVDCDSQIASTLLSMLKMFKLRAKVHISPLDSEKYKLWTVWDDTEITDELPLDFRNRSVFKPYVPDLVGATDNRASVDGRFGLRLVLPNQKTPLDVLSDAYVHAGEIEHSDIPSHDVRRMLFGIPEGVNEFIPEKSLPLENCMDYMGGVDFNKGCYVGQELTIRSYHHGVVRKRVIPVSLSLDGENYADQQLEYNPDEPLLSLINTSTCLPGSSIVDITGSISAGQKPLAPSPFGGATSSSSAPKSSGNILAAVGNVGLALVRLEHFANLDAVFAIQVPNAHDNTTRNVYVKGFQPFWWPQPEE</sequence>
<evidence type="ECO:0000256" key="3">
    <source>
        <dbReference type="ARBA" id="ARBA00023128"/>
    </source>
</evidence>
<keyword evidence="7" id="KW-1185">Reference proteome</keyword>
<gene>
    <name evidence="6" type="ORF">TRICI_005600</name>
</gene>
<keyword evidence="3" id="KW-0496">Mitochondrion</keyword>
<comment type="subcellular location">
    <subcellularLocation>
        <location evidence="1">Mitochondrion matrix</location>
    </subcellularLocation>
</comment>
<reference evidence="6" key="1">
    <citation type="journal article" date="2019" name="G3 (Bethesda)">
        <title>Genome Assemblies of Two Rare Opportunistic Yeast Pathogens: Diutina rugosa (syn. Candida rugosa) and Trichomonascus ciferrii (syn. Candida ciferrii).</title>
        <authorList>
            <person name="Mixao V."/>
            <person name="Saus E."/>
            <person name="Hansen A.P."/>
            <person name="Lass-Florl C."/>
            <person name="Gabaldon T."/>
        </authorList>
    </citation>
    <scope>NUCLEOTIDE SEQUENCE</scope>
    <source>
        <strain evidence="6">CBS 4856</strain>
    </source>
</reference>
<dbReference type="Pfam" id="PF25455">
    <property type="entry name" value="Beta-barrel_CAF17_C"/>
    <property type="match status" value="1"/>
</dbReference>
<dbReference type="PANTHER" id="PTHR22602">
    <property type="entry name" value="TRANSFERASE CAF17, MITOCHONDRIAL-RELATED"/>
    <property type="match status" value="1"/>
</dbReference>
<comment type="caution">
    <text evidence="6">The sequence shown here is derived from an EMBL/GenBank/DDBJ whole genome shotgun (WGS) entry which is preliminary data.</text>
</comment>
<dbReference type="OrthoDB" id="191995at2759"/>
<dbReference type="InterPro" id="IPR017703">
    <property type="entry name" value="YgfZ/GCV_T_CS"/>
</dbReference>
<comment type="similarity">
    <text evidence="4">Belongs to the GcvT family. CAF17/IBA57 subfamily.</text>
</comment>
<dbReference type="AlphaFoldDB" id="A0A642URU9"/>
<organism evidence="6 7">
    <name type="scientific">Trichomonascus ciferrii</name>
    <dbReference type="NCBI Taxonomy" id="44093"/>
    <lineage>
        <taxon>Eukaryota</taxon>
        <taxon>Fungi</taxon>
        <taxon>Dikarya</taxon>
        <taxon>Ascomycota</taxon>
        <taxon>Saccharomycotina</taxon>
        <taxon>Dipodascomycetes</taxon>
        <taxon>Dipodascales</taxon>
        <taxon>Trichomonascaceae</taxon>
        <taxon>Trichomonascus</taxon>
        <taxon>Trichomonascus ciferrii complex</taxon>
    </lineage>
</organism>
<evidence type="ECO:0000313" key="7">
    <source>
        <dbReference type="Proteomes" id="UP000761534"/>
    </source>
</evidence>
<evidence type="ECO:0000259" key="5">
    <source>
        <dbReference type="Pfam" id="PF25455"/>
    </source>
</evidence>
<dbReference type="InterPro" id="IPR045179">
    <property type="entry name" value="YgfZ/GcvT"/>
</dbReference>
<dbReference type="GO" id="GO:0005759">
    <property type="term" value="C:mitochondrial matrix"/>
    <property type="evidence" value="ECO:0007669"/>
    <property type="project" value="UniProtKB-SubCell"/>
</dbReference>
<dbReference type="PANTHER" id="PTHR22602:SF0">
    <property type="entry name" value="TRANSFERASE CAF17, MITOCHONDRIAL-RELATED"/>
    <property type="match status" value="1"/>
</dbReference>
<dbReference type="InterPro" id="IPR057460">
    <property type="entry name" value="CAF17_C"/>
</dbReference>
<dbReference type="VEuPathDB" id="FungiDB:TRICI_005600"/>
<dbReference type="Gene3D" id="3.30.1360.120">
    <property type="entry name" value="Probable tRNA modification gtpase trme, domain 1"/>
    <property type="match status" value="1"/>
</dbReference>
<evidence type="ECO:0000256" key="4">
    <source>
        <dbReference type="ARBA" id="ARBA00093447"/>
    </source>
</evidence>
<accession>A0A642URU9</accession>
<evidence type="ECO:0000256" key="1">
    <source>
        <dbReference type="ARBA" id="ARBA00004305"/>
    </source>
</evidence>
<feature type="domain" description="CAF17 C-terminal" evidence="5">
    <location>
        <begin position="299"/>
        <end position="428"/>
    </location>
</feature>
<name>A0A642URU9_9ASCO</name>
<keyword evidence="2" id="KW-0809">Transit peptide</keyword>
<protein>
    <recommendedName>
        <fullName evidence="5">CAF17 C-terminal domain-containing protein</fullName>
    </recommendedName>
</protein>
<dbReference type="NCBIfam" id="TIGR03317">
    <property type="entry name" value="ygfZ_signature"/>
    <property type="match status" value="1"/>
</dbReference>
<dbReference type="GO" id="GO:0016226">
    <property type="term" value="P:iron-sulfur cluster assembly"/>
    <property type="evidence" value="ECO:0007669"/>
    <property type="project" value="TreeGrafter"/>
</dbReference>
<dbReference type="InterPro" id="IPR027266">
    <property type="entry name" value="TrmE/GcvT-like"/>
</dbReference>
<evidence type="ECO:0000256" key="2">
    <source>
        <dbReference type="ARBA" id="ARBA00022946"/>
    </source>
</evidence>
<evidence type="ECO:0000313" key="6">
    <source>
        <dbReference type="EMBL" id="KAA8904150.1"/>
    </source>
</evidence>
<dbReference type="EMBL" id="SWFS01000434">
    <property type="protein sequence ID" value="KAA8904150.1"/>
    <property type="molecule type" value="Genomic_DNA"/>
</dbReference>
<dbReference type="SUPFAM" id="SSF103025">
    <property type="entry name" value="Folate-binding domain"/>
    <property type="match status" value="1"/>
</dbReference>
<dbReference type="Proteomes" id="UP000761534">
    <property type="component" value="Unassembled WGS sequence"/>
</dbReference>
<proteinExistence type="inferred from homology"/>